<dbReference type="PROSITE" id="PS00086">
    <property type="entry name" value="CYTOCHROME_P450"/>
    <property type="match status" value="1"/>
</dbReference>
<dbReference type="Proteomes" id="UP001183420">
    <property type="component" value="Unassembled WGS sequence"/>
</dbReference>
<dbReference type="RefSeq" id="WP_311597912.1">
    <property type="nucleotide sequence ID" value="NZ_JAVREM010000009.1"/>
</dbReference>
<dbReference type="PANTHER" id="PTHR46696">
    <property type="entry name" value="P450, PUTATIVE (EUROFUNG)-RELATED"/>
    <property type="match status" value="1"/>
</dbReference>
<dbReference type="InterPro" id="IPR017972">
    <property type="entry name" value="Cyt_P450_CS"/>
</dbReference>
<accession>A0ABU2LNS2</accession>
<sequence>MSSPLPTAARLADLPAEPLITHEYERNRPAVLAALRERHGAVAPVDLLGQPVWLVLDHTEALRVLTDEAHWKKAPAHWRAYREGAVPRDWPLRFVVDSEMVTFFDDERHAAARAAIDAAIAPYQGDGAEAGRLRELITAHADQLISFLSAGGGGQGMADLCGQYARPLPLMVANHLLGLPDAEGDDVLMDVWRVLDAGPEAPMAVHRLLGGLRELVEEKRRHPGADIPSRLLAHAPDASTDEHALHLNMILVTTAESTGALLAASLVHALATGTLDEADPRELIERTAVANPPMQNLSLRFAAADTPLGGVTVAAGDPVMVSPAAAHACPHFTGSDDAPHLAFGAGPHACPARPLAETIVAIGIERVRARFGELRLALPPDQLPWRVTPLVTGLRSLPVRYDLTRRPAPEPAAAVEPLPAPPVRRSAFWRLLATLRGGR</sequence>
<evidence type="ECO:0000313" key="2">
    <source>
        <dbReference type="EMBL" id="MDT0318933.1"/>
    </source>
</evidence>
<dbReference type="SUPFAM" id="SSF48264">
    <property type="entry name" value="Cytochrome P450"/>
    <property type="match status" value="1"/>
</dbReference>
<dbReference type="PRINTS" id="PR00359">
    <property type="entry name" value="BP450"/>
</dbReference>
<organism evidence="2 3">
    <name type="scientific">Streptomyces millisiae</name>
    <dbReference type="NCBI Taxonomy" id="3075542"/>
    <lineage>
        <taxon>Bacteria</taxon>
        <taxon>Bacillati</taxon>
        <taxon>Actinomycetota</taxon>
        <taxon>Actinomycetes</taxon>
        <taxon>Kitasatosporales</taxon>
        <taxon>Streptomycetaceae</taxon>
        <taxon>Streptomyces</taxon>
    </lineage>
</organism>
<name>A0ABU2LNS2_9ACTN</name>
<dbReference type="InterPro" id="IPR002397">
    <property type="entry name" value="Cyt_P450_B"/>
</dbReference>
<gene>
    <name evidence="2" type="ORF">RNC47_11350</name>
</gene>
<evidence type="ECO:0000313" key="3">
    <source>
        <dbReference type="Proteomes" id="UP001183420"/>
    </source>
</evidence>
<dbReference type="EMBL" id="JAVREM010000009">
    <property type="protein sequence ID" value="MDT0318933.1"/>
    <property type="molecule type" value="Genomic_DNA"/>
</dbReference>
<protein>
    <submittedName>
        <fullName evidence="2">Cytochrome</fullName>
    </submittedName>
</protein>
<dbReference type="PANTHER" id="PTHR46696:SF1">
    <property type="entry name" value="CYTOCHROME P450 YJIB-RELATED"/>
    <property type="match status" value="1"/>
</dbReference>
<comment type="caution">
    <text evidence="2">The sequence shown here is derived from an EMBL/GenBank/DDBJ whole genome shotgun (WGS) entry which is preliminary data.</text>
</comment>
<evidence type="ECO:0000256" key="1">
    <source>
        <dbReference type="ARBA" id="ARBA00010617"/>
    </source>
</evidence>
<dbReference type="InterPro" id="IPR036396">
    <property type="entry name" value="Cyt_P450_sf"/>
</dbReference>
<proteinExistence type="inferred from homology"/>
<dbReference type="Gene3D" id="1.10.630.10">
    <property type="entry name" value="Cytochrome P450"/>
    <property type="match status" value="1"/>
</dbReference>
<keyword evidence="3" id="KW-1185">Reference proteome</keyword>
<reference evidence="3" key="1">
    <citation type="submission" date="2023-07" db="EMBL/GenBank/DDBJ databases">
        <title>30 novel species of actinomycetes from the DSMZ collection.</title>
        <authorList>
            <person name="Nouioui I."/>
        </authorList>
    </citation>
    <scope>NUCLEOTIDE SEQUENCE [LARGE SCALE GENOMIC DNA]</scope>
    <source>
        <strain evidence="3">DSM 44918</strain>
    </source>
</reference>
<comment type="similarity">
    <text evidence="1">Belongs to the cytochrome P450 family.</text>
</comment>